<feature type="signal peptide" evidence="1">
    <location>
        <begin position="1"/>
        <end position="18"/>
    </location>
</feature>
<protein>
    <recommendedName>
        <fullName evidence="2">V-type proton ATPase subunit S1 luminal domain-containing protein</fullName>
    </recommendedName>
</protein>
<evidence type="ECO:0000256" key="1">
    <source>
        <dbReference type="SAM" id="SignalP"/>
    </source>
</evidence>
<reference evidence="3 4" key="1">
    <citation type="journal article" date="2019" name="Sci. Data">
        <title>Hybrid genome assembly and annotation of Danionella translucida.</title>
        <authorList>
            <person name="Kadobianskyi M."/>
            <person name="Schulze L."/>
            <person name="Schuelke M."/>
            <person name="Judkewitz B."/>
        </authorList>
    </citation>
    <scope>NUCLEOTIDE SEQUENCE [LARGE SCALE GENOMIC DNA]</scope>
    <source>
        <strain evidence="3 4">Bolton</strain>
    </source>
</reference>
<comment type="caution">
    <text evidence="3">The sequence shown here is derived from an EMBL/GenBank/DDBJ whole genome shotgun (WGS) entry which is preliminary data.</text>
</comment>
<dbReference type="PANTHER" id="PTHR12471">
    <property type="entry name" value="VACUOLAR ATP SYNTHASE SUBUNIT S1"/>
    <property type="match status" value="1"/>
</dbReference>
<feature type="chain" id="PRO_5022068918" description="V-type proton ATPase subunit S1 luminal domain-containing protein" evidence="1">
    <location>
        <begin position="19"/>
        <end position="298"/>
    </location>
</feature>
<proteinExistence type="predicted"/>
<sequence length="298" mass="32086">MALTLVLLIIGSFCGCFAQVPLLMWTSYGSSMPHQAGPAAGHRVTGAELQAYLKSAFSTAPRNVLLFLQEKLSVDDFTMFAGVFGNKQDSVFLSVESALQMSPNSLLLPALDASASLSVLNLVQEELGVQALSVHLDSLKKIQLNGAEPALLAIHLPYTAGSQLKETLLKNDKIIGEVLELIRSQDVPYTAIYTGLKASRMIEDTGLMVESSMGRALLQTTPPPSVKAPLVFNSSTGQPCIMLWADTLLATYLGEEVDLGRDIFNGSADTTGSFCNETVSRLVLNYKNVLNLQSLQLM</sequence>
<evidence type="ECO:0000313" key="3">
    <source>
        <dbReference type="EMBL" id="TRY98798.1"/>
    </source>
</evidence>
<dbReference type="GO" id="GO:0033176">
    <property type="term" value="C:proton-transporting V-type ATPase complex"/>
    <property type="evidence" value="ECO:0007669"/>
    <property type="project" value="TreeGrafter"/>
</dbReference>
<keyword evidence="1" id="KW-0732">Signal</keyword>
<dbReference type="EMBL" id="SRMA01025140">
    <property type="protein sequence ID" value="TRY98798.1"/>
    <property type="molecule type" value="Genomic_DNA"/>
</dbReference>
<keyword evidence="4" id="KW-1185">Reference proteome</keyword>
<dbReference type="AlphaFoldDB" id="A0A553R9D1"/>
<dbReference type="PANTHER" id="PTHR12471:SF2">
    <property type="entry name" value="V-TYPE PROTON ATPASE SUBUNIT S1"/>
    <property type="match status" value="1"/>
</dbReference>
<dbReference type="InterPro" id="IPR008388">
    <property type="entry name" value="Ac45_acc_su"/>
</dbReference>
<feature type="domain" description="V-type proton ATPase subunit S1 luminal" evidence="2">
    <location>
        <begin position="238"/>
        <end position="296"/>
    </location>
</feature>
<dbReference type="Proteomes" id="UP000316079">
    <property type="component" value="Unassembled WGS sequence"/>
</dbReference>
<evidence type="ECO:0000313" key="4">
    <source>
        <dbReference type="Proteomes" id="UP000316079"/>
    </source>
</evidence>
<organism evidence="3 4">
    <name type="scientific">Danionella cerebrum</name>
    <dbReference type="NCBI Taxonomy" id="2873325"/>
    <lineage>
        <taxon>Eukaryota</taxon>
        <taxon>Metazoa</taxon>
        <taxon>Chordata</taxon>
        <taxon>Craniata</taxon>
        <taxon>Vertebrata</taxon>
        <taxon>Euteleostomi</taxon>
        <taxon>Actinopterygii</taxon>
        <taxon>Neopterygii</taxon>
        <taxon>Teleostei</taxon>
        <taxon>Ostariophysi</taxon>
        <taxon>Cypriniformes</taxon>
        <taxon>Danionidae</taxon>
        <taxon>Danioninae</taxon>
        <taxon>Danionella</taxon>
    </lineage>
</organism>
<name>A0A553R9D1_9TELE</name>
<dbReference type="Pfam" id="PF05827">
    <property type="entry name" value="VAS1_LD"/>
    <property type="match status" value="1"/>
</dbReference>
<evidence type="ECO:0000259" key="2">
    <source>
        <dbReference type="Pfam" id="PF05827"/>
    </source>
</evidence>
<dbReference type="OrthoDB" id="9985059at2759"/>
<dbReference type="GO" id="GO:0001671">
    <property type="term" value="F:ATPase activator activity"/>
    <property type="evidence" value="ECO:0007669"/>
    <property type="project" value="TreeGrafter"/>
</dbReference>
<dbReference type="GO" id="GO:0030641">
    <property type="term" value="P:regulation of cellular pH"/>
    <property type="evidence" value="ECO:0007669"/>
    <property type="project" value="TreeGrafter"/>
</dbReference>
<dbReference type="STRING" id="623744.A0A553R9D1"/>
<accession>A0A553R9D1</accession>
<dbReference type="InterPro" id="IPR046755">
    <property type="entry name" value="VAS1_LD"/>
</dbReference>
<gene>
    <name evidence="3" type="ORF">DNTS_013106</name>
</gene>